<reference evidence="3 4" key="1">
    <citation type="journal article" date="2018" name="Nat. Ecol. Evol.">
        <title>Pezizomycetes genomes reveal the molecular basis of ectomycorrhizal truffle lifestyle.</title>
        <authorList>
            <person name="Murat C."/>
            <person name="Payen T."/>
            <person name="Noel B."/>
            <person name="Kuo A."/>
            <person name="Morin E."/>
            <person name="Chen J."/>
            <person name="Kohler A."/>
            <person name="Krizsan K."/>
            <person name="Balestrini R."/>
            <person name="Da Silva C."/>
            <person name="Montanini B."/>
            <person name="Hainaut M."/>
            <person name="Levati E."/>
            <person name="Barry K.W."/>
            <person name="Belfiori B."/>
            <person name="Cichocki N."/>
            <person name="Clum A."/>
            <person name="Dockter R.B."/>
            <person name="Fauchery L."/>
            <person name="Guy J."/>
            <person name="Iotti M."/>
            <person name="Le Tacon F."/>
            <person name="Lindquist E.A."/>
            <person name="Lipzen A."/>
            <person name="Malagnac F."/>
            <person name="Mello A."/>
            <person name="Molinier V."/>
            <person name="Miyauchi S."/>
            <person name="Poulain J."/>
            <person name="Riccioni C."/>
            <person name="Rubini A."/>
            <person name="Sitrit Y."/>
            <person name="Splivallo R."/>
            <person name="Traeger S."/>
            <person name="Wang M."/>
            <person name="Zifcakova L."/>
            <person name="Wipf D."/>
            <person name="Zambonelli A."/>
            <person name="Paolocci F."/>
            <person name="Nowrousian M."/>
            <person name="Ottonello S."/>
            <person name="Baldrian P."/>
            <person name="Spatafora J.W."/>
            <person name="Henrissat B."/>
            <person name="Nagy L.G."/>
            <person name="Aury J.M."/>
            <person name="Wincker P."/>
            <person name="Grigoriev I.V."/>
            <person name="Bonfante P."/>
            <person name="Martin F.M."/>
        </authorList>
    </citation>
    <scope>NUCLEOTIDE SEQUENCE [LARGE SCALE GENOMIC DNA]</scope>
    <source>
        <strain evidence="3 4">RN42</strain>
    </source>
</reference>
<gene>
    <name evidence="3" type="ORF">BJ508DRAFT_377479</name>
</gene>
<dbReference type="Proteomes" id="UP000275078">
    <property type="component" value="Unassembled WGS sequence"/>
</dbReference>
<dbReference type="AlphaFoldDB" id="A0A3N4I0W4"/>
<proteinExistence type="predicted"/>
<evidence type="ECO:0000256" key="1">
    <source>
        <dbReference type="SAM" id="Coils"/>
    </source>
</evidence>
<evidence type="ECO:0000313" key="3">
    <source>
        <dbReference type="EMBL" id="RPA79742.1"/>
    </source>
</evidence>
<protein>
    <recommendedName>
        <fullName evidence="5">TAFII55 protein conserved region domain-containing protein</fullName>
    </recommendedName>
</protein>
<feature type="region of interest" description="Disordered" evidence="2">
    <location>
        <begin position="1"/>
        <end position="41"/>
    </location>
</feature>
<name>A0A3N4I0W4_ASCIM</name>
<feature type="compositionally biased region" description="Low complexity" evidence="2">
    <location>
        <begin position="215"/>
        <end position="225"/>
    </location>
</feature>
<evidence type="ECO:0008006" key="5">
    <source>
        <dbReference type="Google" id="ProtNLM"/>
    </source>
</evidence>
<organism evidence="3 4">
    <name type="scientific">Ascobolus immersus RN42</name>
    <dbReference type="NCBI Taxonomy" id="1160509"/>
    <lineage>
        <taxon>Eukaryota</taxon>
        <taxon>Fungi</taxon>
        <taxon>Dikarya</taxon>
        <taxon>Ascomycota</taxon>
        <taxon>Pezizomycotina</taxon>
        <taxon>Pezizomycetes</taxon>
        <taxon>Pezizales</taxon>
        <taxon>Ascobolaceae</taxon>
        <taxon>Ascobolus</taxon>
    </lineage>
</organism>
<keyword evidence="1" id="KW-0175">Coiled coil</keyword>
<feature type="coiled-coil region" evidence="1">
    <location>
        <begin position="245"/>
        <end position="274"/>
    </location>
</feature>
<dbReference type="EMBL" id="ML119695">
    <property type="protein sequence ID" value="RPA79742.1"/>
    <property type="molecule type" value="Genomic_DNA"/>
</dbReference>
<evidence type="ECO:0000256" key="2">
    <source>
        <dbReference type="SAM" id="MobiDB-lite"/>
    </source>
</evidence>
<evidence type="ECO:0000313" key="4">
    <source>
        <dbReference type="Proteomes" id="UP000275078"/>
    </source>
</evidence>
<sequence length="370" mass="40340">MASLATSTDVIAGSAAKKQGKRARGRDSSVEEKDDAPQPKILKPQNETTYLIQLRIVLEQEGQLRKFKDWIVGHTAGYVSREIANRDLQLGALQRPELFGIVPGDEVDFLPSRRHKLFIKDYDIPAALQPTVQDFGKVTRRSISVVTDKLPTADRDETKPVVIQRSHIPAGWSVEWDLLQGEKVIPDEVARMVSGVLSGQAAGVQEEGQDVAQQAPTASHSDSSPPSTPAPPLSNPQALEPEMTAAELDTKIRALELELEIEKEQAVLKELDHEEANAPTEGGVDPTDVGNSNLDEGDDVLGGALAPNSDETMQFMEALTSVQAVMNSILSPERFALFGIEYPSSFDLSQAIQAMKENMSKESLDNQHSD</sequence>
<feature type="compositionally biased region" description="Basic and acidic residues" evidence="2">
    <location>
        <begin position="25"/>
        <end position="37"/>
    </location>
</feature>
<feature type="region of interest" description="Disordered" evidence="2">
    <location>
        <begin position="201"/>
        <end position="237"/>
    </location>
</feature>
<accession>A0A3N4I0W4</accession>
<keyword evidence="4" id="KW-1185">Reference proteome</keyword>